<protein>
    <recommendedName>
        <fullName evidence="2">RNase H type-1 domain-containing protein</fullName>
    </recommendedName>
</protein>
<name>A0A2N9G6U9_FAGSY</name>
<feature type="compositionally biased region" description="Basic and acidic residues" evidence="1">
    <location>
        <begin position="1"/>
        <end position="13"/>
    </location>
</feature>
<dbReference type="SUPFAM" id="SSF53098">
    <property type="entry name" value="Ribonuclease H-like"/>
    <property type="match status" value="1"/>
</dbReference>
<proteinExistence type="predicted"/>
<dbReference type="CDD" id="cd06222">
    <property type="entry name" value="RNase_H_like"/>
    <property type="match status" value="1"/>
</dbReference>
<reference evidence="3" key="1">
    <citation type="submission" date="2018-02" db="EMBL/GenBank/DDBJ databases">
        <authorList>
            <person name="Cohen D.B."/>
            <person name="Kent A.D."/>
        </authorList>
    </citation>
    <scope>NUCLEOTIDE SEQUENCE</scope>
</reference>
<dbReference type="InterPro" id="IPR036691">
    <property type="entry name" value="Endo/exonu/phosph_ase_sf"/>
</dbReference>
<accession>A0A2N9G6U9</accession>
<dbReference type="GO" id="GO:0004523">
    <property type="term" value="F:RNA-DNA hybrid ribonuclease activity"/>
    <property type="evidence" value="ECO:0007669"/>
    <property type="project" value="InterPro"/>
</dbReference>
<evidence type="ECO:0000313" key="3">
    <source>
        <dbReference type="EMBL" id="SPC98367.1"/>
    </source>
</evidence>
<dbReference type="PANTHER" id="PTHR33116:SF86">
    <property type="entry name" value="REVERSE TRANSCRIPTASE DOMAIN-CONTAINING PROTEIN"/>
    <property type="match status" value="1"/>
</dbReference>
<feature type="compositionally biased region" description="Low complexity" evidence="1">
    <location>
        <begin position="32"/>
        <end position="41"/>
    </location>
</feature>
<dbReference type="InterPro" id="IPR036397">
    <property type="entry name" value="RNaseH_sf"/>
</dbReference>
<dbReference type="InterPro" id="IPR002156">
    <property type="entry name" value="RNaseH_domain"/>
</dbReference>
<dbReference type="GO" id="GO:0003676">
    <property type="term" value="F:nucleic acid binding"/>
    <property type="evidence" value="ECO:0007669"/>
    <property type="project" value="InterPro"/>
</dbReference>
<dbReference type="AlphaFoldDB" id="A0A2N9G6U9"/>
<dbReference type="Gene3D" id="3.30.420.10">
    <property type="entry name" value="Ribonuclease H-like superfamily/Ribonuclease H"/>
    <property type="match status" value="1"/>
</dbReference>
<gene>
    <name evidence="3" type="ORF">FSB_LOCUS26249</name>
</gene>
<dbReference type="Pfam" id="PF13456">
    <property type="entry name" value="RVT_3"/>
    <property type="match status" value="1"/>
</dbReference>
<dbReference type="InterPro" id="IPR044730">
    <property type="entry name" value="RNase_H-like_dom_plant"/>
</dbReference>
<dbReference type="SUPFAM" id="SSF56219">
    <property type="entry name" value="DNase I-like"/>
    <property type="match status" value="1"/>
</dbReference>
<organism evidence="3">
    <name type="scientific">Fagus sylvatica</name>
    <name type="common">Beechnut</name>
    <dbReference type="NCBI Taxonomy" id="28930"/>
    <lineage>
        <taxon>Eukaryota</taxon>
        <taxon>Viridiplantae</taxon>
        <taxon>Streptophyta</taxon>
        <taxon>Embryophyta</taxon>
        <taxon>Tracheophyta</taxon>
        <taxon>Spermatophyta</taxon>
        <taxon>Magnoliopsida</taxon>
        <taxon>eudicotyledons</taxon>
        <taxon>Gunneridae</taxon>
        <taxon>Pentapetalae</taxon>
        <taxon>rosids</taxon>
        <taxon>fabids</taxon>
        <taxon>Fagales</taxon>
        <taxon>Fagaceae</taxon>
        <taxon>Fagus</taxon>
    </lineage>
</organism>
<dbReference type="PANTHER" id="PTHR33116">
    <property type="entry name" value="REVERSE TRANSCRIPTASE ZINC-BINDING DOMAIN-CONTAINING PROTEIN-RELATED-RELATED"/>
    <property type="match status" value="1"/>
</dbReference>
<feature type="region of interest" description="Disordered" evidence="1">
    <location>
        <begin position="1"/>
        <end position="47"/>
    </location>
</feature>
<dbReference type="InterPro" id="IPR012337">
    <property type="entry name" value="RNaseH-like_sf"/>
</dbReference>
<sequence>MAVDKGKGKRSFEETEEATGQAMKKLKLEPIGNGKKGLAAKSKGKGKIGETKRVRDLKKLARDKEGKKKLAKYAIETTTLPQINEEAKEASLILPPKELYVNRVAAVVERMGFCKHCLVPSMGIAGGLCLAWKDGVDIEVTLANQFVINAMVFFDPPNQPWMMTFVHAPHNRSGDFNCILSQFEKKGGKRVGDLTRSELKSFLNSGELIDLGFKGNSFTWTNKRMGGQFLFVQHPLKEEIKETLFSMNSNKCPGPNGLSSLFFKHYWSIVKSEVIATVQNFFQSVNQFRPIALCNVVYKIISKILASRLKTMLPKFISPWQRAFVPGRLIQITPLLPSSKSEAEGLFKGFPLTRQCPRVSHLLFVDDLIIFSRATMEDVSTVQSCIQKYQDWSGQKVNIKKSTVMFNQKVPRGLQRRLCQATGLKSFPFQSKYLGLSLSHDKSRSNTLEYVVEKVQQKVLGWKRSLLSQASRSCLIKSVASATPIYTMSSLSFPKKTCARIDVALRDFWWGKKEDKGVIYLKAWDTICVPKSAGGLGIRRFSDMNAALLAKLGWSVATKEDKAWVKYVSAKYLKGKSFWDVKKSSAPDLPWLKDFDGGSQRQIVDQIQKSYLDHCQAWDFKIFDRGRLLGWAPLTPPHIKLNFDAAIGEGVAGLAVVCRDHMAKLLFIWTDLIKLDDPLMAEANAALLAARKATEVGFQSVIVEGDSLKVIQAIQGIPEAYIWSIDNVIFDIRSLLSKLSFWNASHVFRELNTAAHSVARWALSCNCSGTIPISSIPSSVFMDWTEGASSSAFEGF</sequence>
<dbReference type="EMBL" id="OIVN01001862">
    <property type="protein sequence ID" value="SPC98367.1"/>
    <property type="molecule type" value="Genomic_DNA"/>
</dbReference>
<feature type="domain" description="RNase H type-1" evidence="2">
    <location>
        <begin position="642"/>
        <end position="762"/>
    </location>
</feature>
<evidence type="ECO:0000256" key="1">
    <source>
        <dbReference type="SAM" id="MobiDB-lite"/>
    </source>
</evidence>
<evidence type="ECO:0000259" key="2">
    <source>
        <dbReference type="Pfam" id="PF13456"/>
    </source>
</evidence>